<gene>
    <name evidence="1" type="ORF">K3G42_019136</name>
</gene>
<comment type="caution">
    <text evidence="1">The sequence shown here is derived from an EMBL/GenBank/DDBJ whole genome shotgun (WGS) entry which is preliminary data.</text>
</comment>
<proteinExistence type="predicted"/>
<evidence type="ECO:0000313" key="1">
    <source>
        <dbReference type="EMBL" id="KAH7992077.1"/>
    </source>
</evidence>
<accession>A0ACB8EHU5</accession>
<sequence>MNILFLVLIWIGISKGQTDCTGVECKNLENCIEEMLEPGECCAACLQHGCTCEGYQYYDCVNVGFINGKVPEGQSYFVDFGSTECSCPKGGGKISCQFMLCPDLPPNCIDAVLPSDGCPQCGRIGCVQDDQKYAAGHTFHVPPCKVCHCPNSGGDLMCYELPDCNESTLNPHNLPERDEVEPERHYDDPYSYDQEAPDGDTTQVEPPKKYYSYSAHTEQESVGQEQSEDYDYLASIVTPSSLLPSVSHIEEALSLTPTSAPTHNTQTSHASENNEERTSTITMSTTKEQQTSHKMTTANTIQKELVVTTTGISQYMAEMERKNRARHEQEENARFKIKLNMKKDNKQKENKLTRFKESNTTHSQGLNFLHEKQEDDHFPKVKFNPTPPSPIALKEEHNQISPKQPQALYHYQPEEDVDPNSVHTSSKLTEVYFFSINYDKGNKKGTISNTKCLNFLKEGTLSQCVKHILSLVYAESTITSDSNLMVLLPPK</sequence>
<keyword evidence="2" id="KW-1185">Reference proteome</keyword>
<dbReference type="Proteomes" id="UP000827872">
    <property type="component" value="Linkage Group LG03"/>
</dbReference>
<dbReference type="EMBL" id="CM037616">
    <property type="protein sequence ID" value="KAH7992077.1"/>
    <property type="molecule type" value="Genomic_DNA"/>
</dbReference>
<evidence type="ECO:0000313" key="2">
    <source>
        <dbReference type="Proteomes" id="UP000827872"/>
    </source>
</evidence>
<organism evidence="1 2">
    <name type="scientific">Sphaerodactylus townsendi</name>
    <dbReference type="NCBI Taxonomy" id="933632"/>
    <lineage>
        <taxon>Eukaryota</taxon>
        <taxon>Metazoa</taxon>
        <taxon>Chordata</taxon>
        <taxon>Craniata</taxon>
        <taxon>Vertebrata</taxon>
        <taxon>Euteleostomi</taxon>
        <taxon>Lepidosauria</taxon>
        <taxon>Squamata</taxon>
        <taxon>Bifurcata</taxon>
        <taxon>Gekkota</taxon>
        <taxon>Sphaerodactylidae</taxon>
        <taxon>Sphaerodactylus</taxon>
    </lineage>
</organism>
<reference evidence="1" key="1">
    <citation type="submission" date="2021-08" db="EMBL/GenBank/DDBJ databases">
        <title>The first chromosome-level gecko genome reveals the dynamic sex chromosomes of Neotropical dwarf geckos (Sphaerodactylidae: Sphaerodactylus).</title>
        <authorList>
            <person name="Pinto B.J."/>
            <person name="Keating S.E."/>
            <person name="Gamble T."/>
        </authorList>
    </citation>
    <scope>NUCLEOTIDE SEQUENCE</scope>
    <source>
        <strain evidence="1">TG3544</strain>
    </source>
</reference>
<protein>
    <submittedName>
        <fullName evidence="1">Uncharacterized protein</fullName>
    </submittedName>
</protein>
<name>A0ACB8EHU5_9SAUR</name>